<gene>
    <name evidence="2" type="ORF">GCM10023196_002010</name>
</gene>
<keyword evidence="1" id="KW-0472">Membrane</keyword>
<proteinExistence type="predicted"/>
<dbReference type="Proteomes" id="UP001501442">
    <property type="component" value="Unassembled WGS sequence"/>
</dbReference>
<dbReference type="InterPro" id="IPR047789">
    <property type="entry name" value="CU044_5270-like"/>
</dbReference>
<evidence type="ECO:0000256" key="1">
    <source>
        <dbReference type="SAM" id="Phobius"/>
    </source>
</evidence>
<dbReference type="RefSeq" id="WP_345429597.1">
    <property type="nucleotide sequence ID" value="NZ_BAABHK010000001.1"/>
</dbReference>
<evidence type="ECO:0000313" key="3">
    <source>
        <dbReference type="Proteomes" id="UP001501442"/>
    </source>
</evidence>
<dbReference type="NCBIfam" id="NF038083">
    <property type="entry name" value="CU044_5270_fam"/>
    <property type="match status" value="1"/>
</dbReference>
<feature type="transmembrane region" description="Helical" evidence="1">
    <location>
        <begin position="45"/>
        <end position="70"/>
    </location>
</feature>
<accession>A0ABP8TYZ7</accession>
<evidence type="ECO:0000313" key="2">
    <source>
        <dbReference type="EMBL" id="GAA4619947.1"/>
    </source>
</evidence>
<evidence type="ECO:0008006" key="4">
    <source>
        <dbReference type="Google" id="ProtNLM"/>
    </source>
</evidence>
<keyword evidence="1" id="KW-0812">Transmembrane</keyword>
<reference evidence="3" key="1">
    <citation type="journal article" date="2019" name="Int. J. Syst. Evol. Microbiol.">
        <title>The Global Catalogue of Microorganisms (GCM) 10K type strain sequencing project: providing services to taxonomists for standard genome sequencing and annotation.</title>
        <authorList>
            <consortium name="The Broad Institute Genomics Platform"/>
            <consortium name="The Broad Institute Genome Sequencing Center for Infectious Disease"/>
            <person name="Wu L."/>
            <person name="Ma J."/>
        </authorList>
    </citation>
    <scope>NUCLEOTIDE SEQUENCE [LARGE SCALE GENOMIC DNA]</scope>
    <source>
        <strain evidence="3">JCM 17939</strain>
    </source>
</reference>
<protein>
    <recommendedName>
        <fullName evidence="4">CU044_5270 family protein</fullName>
    </recommendedName>
</protein>
<keyword evidence="1" id="KW-1133">Transmembrane helix</keyword>
<comment type="caution">
    <text evidence="2">The sequence shown here is derived from an EMBL/GenBank/DDBJ whole genome shotgun (WGS) entry which is preliminary data.</text>
</comment>
<organism evidence="2 3">
    <name type="scientific">Actinoallomurus vinaceus</name>
    <dbReference type="NCBI Taxonomy" id="1080074"/>
    <lineage>
        <taxon>Bacteria</taxon>
        <taxon>Bacillati</taxon>
        <taxon>Actinomycetota</taxon>
        <taxon>Actinomycetes</taxon>
        <taxon>Streptosporangiales</taxon>
        <taxon>Thermomonosporaceae</taxon>
        <taxon>Actinoallomurus</taxon>
    </lineage>
</organism>
<name>A0ABP8TYZ7_9ACTN</name>
<dbReference type="EMBL" id="BAABHK010000001">
    <property type="protein sequence ID" value="GAA4619947.1"/>
    <property type="molecule type" value="Genomic_DNA"/>
</dbReference>
<keyword evidence="3" id="KW-1185">Reference proteome</keyword>
<sequence length="318" mass="34093">MDVEEQRLTQAMHRAAGGIEPEVSALIDGGVRRGRRMRLRHRVRTASAVAAVTAAAVTAGVLTVGAGGGATPSQSPSVRLVSATEVLGKAAEAAETRPQAKPRLNQWLYQKTLESGVGAEHGTRPVTSETWTRFDGSGDASFQNGKLVLSHTRGPSAREMRKRIDSAASLSTDPKALRAKIYKDVDAEQRSDWQYPTRDGAAFGNAAQWLWSTPVGIPPKAQAALYRVIATIPGVKVEKVKDGAGRPAIAVTHGYGEQFLLDPTTYQMVGQRTVNNGHNAPISKTDGVDPRWKKLPVGAVTYSLTRLTAKIVDRAGQR</sequence>